<reference evidence="1" key="2">
    <citation type="submission" date="2020-09" db="EMBL/GenBank/DDBJ databases">
        <authorList>
            <person name="Sun Q."/>
            <person name="Zhou Y."/>
        </authorList>
    </citation>
    <scope>NUCLEOTIDE SEQUENCE</scope>
    <source>
        <strain evidence="1">CGMCC 4.3508</strain>
    </source>
</reference>
<evidence type="ECO:0000313" key="1">
    <source>
        <dbReference type="EMBL" id="GGL39300.1"/>
    </source>
</evidence>
<reference evidence="1" key="1">
    <citation type="journal article" date="2014" name="Int. J. Syst. Evol. Microbiol.">
        <title>Complete genome sequence of Corynebacterium casei LMG S-19264T (=DSM 44701T), isolated from a smear-ripened cheese.</title>
        <authorList>
            <consortium name="US DOE Joint Genome Institute (JGI-PGF)"/>
            <person name="Walter F."/>
            <person name="Albersmeier A."/>
            <person name="Kalinowski J."/>
            <person name="Ruckert C."/>
        </authorList>
    </citation>
    <scope>NUCLEOTIDE SEQUENCE</scope>
    <source>
        <strain evidence="1">CGMCC 4.3508</strain>
    </source>
</reference>
<keyword evidence="2" id="KW-1185">Reference proteome</keyword>
<accession>A0A917VYF5</accession>
<gene>
    <name evidence="1" type="ORF">GCM10011588_62540</name>
</gene>
<proteinExistence type="predicted"/>
<evidence type="ECO:0000313" key="2">
    <source>
        <dbReference type="Proteomes" id="UP000638263"/>
    </source>
</evidence>
<dbReference type="EMBL" id="BMMH01000023">
    <property type="protein sequence ID" value="GGL39300.1"/>
    <property type="molecule type" value="Genomic_DNA"/>
</dbReference>
<dbReference type="AlphaFoldDB" id="A0A917VYF5"/>
<name>A0A917VYF5_9NOCA</name>
<organism evidence="1 2">
    <name type="scientific">Nocardia jinanensis</name>
    <dbReference type="NCBI Taxonomy" id="382504"/>
    <lineage>
        <taxon>Bacteria</taxon>
        <taxon>Bacillati</taxon>
        <taxon>Actinomycetota</taxon>
        <taxon>Actinomycetes</taxon>
        <taxon>Mycobacteriales</taxon>
        <taxon>Nocardiaceae</taxon>
        <taxon>Nocardia</taxon>
    </lineage>
</organism>
<comment type="caution">
    <text evidence="1">The sequence shown here is derived from an EMBL/GenBank/DDBJ whole genome shotgun (WGS) entry which is preliminary data.</text>
</comment>
<sequence length="209" mass="22610">MSSESSESSDLLILLQTAKLKGRPSEADLLAAGGLDAAATVAALVDSGALDRAGSRLKLTPPGRAELDRLLAAERATVDQEALKGVYHEAFDALNTTFKQLVTDWQLIDGTRPNDHSDTAYDAAIVFRLGELHQQLVPLLDRLVGFASRLSGYRERFGAALCKVRAGDHSWLARPMVDSYHTVWFELHEELIGLSGLSRAQEAAAGRAE</sequence>
<dbReference type="Proteomes" id="UP000638263">
    <property type="component" value="Unassembled WGS sequence"/>
</dbReference>
<protein>
    <submittedName>
        <fullName evidence="1">Uncharacterized protein</fullName>
    </submittedName>
</protein>